<dbReference type="InterPro" id="IPR017744">
    <property type="entry name" value="BcsG"/>
</dbReference>
<evidence type="ECO:0000256" key="1">
    <source>
        <dbReference type="SAM" id="MobiDB-lite"/>
    </source>
</evidence>
<gene>
    <name evidence="2" type="ORF">NCTC12965_05844</name>
</gene>
<feature type="region of interest" description="Disordered" evidence="1">
    <location>
        <begin position="57"/>
        <end position="111"/>
    </location>
</feature>
<name>A0A4U9VT16_SERFO</name>
<organism evidence="2">
    <name type="scientific">Serratia fonticola</name>
    <dbReference type="NCBI Taxonomy" id="47917"/>
    <lineage>
        <taxon>Bacteria</taxon>
        <taxon>Pseudomonadati</taxon>
        <taxon>Pseudomonadota</taxon>
        <taxon>Gammaproteobacteria</taxon>
        <taxon>Enterobacterales</taxon>
        <taxon>Yersiniaceae</taxon>
        <taxon>Serratia</taxon>
    </lineage>
</organism>
<dbReference type="AlphaFoldDB" id="A0A4U9VT16"/>
<feature type="compositionally biased region" description="Polar residues" evidence="1">
    <location>
        <begin position="69"/>
        <end position="79"/>
    </location>
</feature>
<dbReference type="EMBL" id="CABEEZ010000121">
    <property type="protein sequence ID" value="VTR49663.1"/>
    <property type="molecule type" value="Genomic_DNA"/>
</dbReference>
<evidence type="ECO:0000313" key="2">
    <source>
        <dbReference type="EMBL" id="VTR49663.1"/>
    </source>
</evidence>
<dbReference type="Pfam" id="PF11658">
    <property type="entry name" value="CBP_BcsG"/>
    <property type="match status" value="1"/>
</dbReference>
<proteinExistence type="predicted"/>
<accession>A0A4U9VT16</accession>
<sequence>MIGAAFVLLIAYLFLAQWIRITVFTVAALVWLNVVNIAGPAVSLLPATNTAAVTDYPVNTGHGDDTRRQSACGQWPTDQRQPHGLPGTVLPAGKSPGDHLPGSLTRRCPAV</sequence>
<protein>
    <submittedName>
        <fullName evidence="2">Cellulose synthase operon protein YhjU</fullName>
    </submittedName>
</protein>
<reference evidence="2" key="1">
    <citation type="submission" date="2019-05" db="EMBL/GenBank/DDBJ databases">
        <authorList>
            <consortium name="Pathogen Informatics"/>
        </authorList>
    </citation>
    <scope>NUCLEOTIDE SEQUENCE [LARGE SCALE GENOMIC DNA]</scope>
    <source>
        <strain evidence="2">NCTC12965</strain>
    </source>
</reference>